<gene>
    <name evidence="2" type="ORF">Sangu_2960200</name>
</gene>
<sequence length="70" mass="8221">MIPSGLRQWHTSWRKLYQFLRGPNCLQVVLEAAGTSRRQFHENDDDNEDDDEDKDSGEDDETDDEEYEAT</sequence>
<accession>A0AAW2IJ28</accession>
<reference evidence="2" key="2">
    <citation type="journal article" date="2024" name="Plant">
        <title>Genomic evolution and insights into agronomic trait innovations of Sesamum species.</title>
        <authorList>
            <person name="Miao H."/>
            <person name="Wang L."/>
            <person name="Qu L."/>
            <person name="Liu H."/>
            <person name="Sun Y."/>
            <person name="Le M."/>
            <person name="Wang Q."/>
            <person name="Wei S."/>
            <person name="Zheng Y."/>
            <person name="Lin W."/>
            <person name="Duan Y."/>
            <person name="Cao H."/>
            <person name="Xiong S."/>
            <person name="Wang X."/>
            <person name="Wei L."/>
            <person name="Li C."/>
            <person name="Ma Q."/>
            <person name="Ju M."/>
            <person name="Zhao R."/>
            <person name="Li G."/>
            <person name="Mu C."/>
            <person name="Tian Q."/>
            <person name="Mei H."/>
            <person name="Zhang T."/>
            <person name="Gao T."/>
            <person name="Zhang H."/>
        </authorList>
    </citation>
    <scope>NUCLEOTIDE SEQUENCE</scope>
    <source>
        <strain evidence="2">G01</strain>
    </source>
</reference>
<name>A0AAW2IJ28_9LAMI</name>
<evidence type="ECO:0000256" key="1">
    <source>
        <dbReference type="SAM" id="MobiDB-lite"/>
    </source>
</evidence>
<feature type="compositionally biased region" description="Acidic residues" evidence="1">
    <location>
        <begin position="43"/>
        <end position="70"/>
    </location>
</feature>
<organism evidence="2">
    <name type="scientific">Sesamum angustifolium</name>
    <dbReference type="NCBI Taxonomy" id="2727405"/>
    <lineage>
        <taxon>Eukaryota</taxon>
        <taxon>Viridiplantae</taxon>
        <taxon>Streptophyta</taxon>
        <taxon>Embryophyta</taxon>
        <taxon>Tracheophyta</taxon>
        <taxon>Spermatophyta</taxon>
        <taxon>Magnoliopsida</taxon>
        <taxon>eudicotyledons</taxon>
        <taxon>Gunneridae</taxon>
        <taxon>Pentapetalae</taxon>
        <taxon>asterids</taxon>
        <taxon>lamiids</taxon>
        <taxon>Lamiales</taxon>
        <taxon>Pedaliaceae</taxon>
        <taxon>Sesamum</taxon>
    </lineage>
</organism>
<dbReference type="AlphaFoldDB" id="A0AAW2IJ28"/>
<reference evidence="2" key="1">
    <citation type="submission" date="2020-06" db="EMBL/GenBank/DDBJ databases">
        <authorList>
            <person name="Li T."/>
            <person name="Hu X."/>
            <person name="Zhang T."/>
            <person name="Song X."/>
            <person name="Zhang H."/>
            <person name="Dai N."/>
            <person name="Sheng W."/>
            <person name="Hou X."/>
            <person name="Wei L."/>
        </authorList>
    </citation>
    <scope>NUCLEOTIDE SEQUENCE</scope>
    <source>
        <strain evidence="2">G01</strain>
        <tissue evidence="2">Leaf</tissue>
    </source>
</reference>
<dbReference type="EMBL" id="JACGWK010001833">
    <property type="protein sequence ID" value="KAL0282260.1"/>
    <property type="molecule type" value="Genomic_DNA"/>
</dbReference>
<protein>
    <submittedName>
        <fullName evidence="2">Uncharacterized protein</fullName>
    </submittedName>
</protein>
<proteinExistence type="predicted"/>
<comment type="caution">
    <text evidence="2">The sequence shown here is derived from an EMBL/GenBank/DDBJ whole genome shotgun (WGS) entry which is preliminary data.</text>
</comment>
<evidence type="ECO:0000313" key="2">
    <source>
        <dbReference type="EMBL" id="KAL0282260.1"/>
    </source>
</evidence>
<feature type="region of interest" description="Disordered" evidence="1">
    <location>
        <begin position="35"/>
        <end position="70"/>
    </location>
</feature>